<feature type="non-terminal residue" evidence="1">
    <location>
        <position position="108"/>
    </location>
</feature>
<sequence length="108" mass="12224">LDIEGAFPNAVTDVLIHNMRKRRIPNIYVEYFALTLNLRGLEDQHRKTCLRFDGYVSKLKTVDNGIGQGDTPSMDLYNIYNADFLELKTMVKRKAVAGGFVDDVSQLA</sequence>
<feature type="non-terminal residue" evidence="1">
    <location>
        <position position="1"/>
    </location>
</feature>
<reference evidence="1 2" key="1">
    <citation type="journal article" date="2019" name="Nat. Ecol. Evol.">
        <title>Megaphylogeny resolves global patterns of mushroom evolution.</title>
        <authorList>
            <person name="Varga T."/>
            <person name="Krizsan K."/>
            <person name="Foldi C."/>
            <person name="Dima B."/>
            <person name="Sanchez-Garcia M."/>
            <person name="Sanchez-Ramirez S."/>
            <person name="Szollosi G.J."/>
            <person name="Szarkandi J.G."/>
            <person name="Papp V."/>
            <person name="Albert L."/>
            <person name="Andreopoulos W."/>
            <person name="Angelini C."/>
            <person name="Antonin V."/>
            <person name="Barry K.W."/>
            <person name="Bougher N.L."/>
            <person name="Buchanan P."/>
            <person name="Buyck B."/>
            <person name="Bense V."/>
            <person name="Catcheside P."/>
            <person name="Chovatia M."/>
            <person name="Cooper J."/>
            <person name="Damon W."/>
            <person name="Desjardin D."/>
            <person name="Finy P."/>
            <person name="Geml J."/>
            <person name="Haridas S."/>
            <person name="Hughes K."/>
            <person name="Justo A."/>
            <person name="Karasinski D."/>
            <person name="Kautmanova I."/>
            <person name="Kiss B."/>
            <person name="Kocsube S."/>
            <person name="Kotiranta H."/>
            <person name="LaButti K.M."/>
            <person name="Lechner B.E."/>
            <person name="Liimatainen K."/>
            <person name="Lipzen A."/>
            <person name="Lukacs Z."/>
            <person name="Mihaltcheva S."/>
            <person name="Morgado L.N."/>
            <person name="Niskanen T."/>
            <person name="Noordeloos M.E."/>
            <person name="Ohm R.A."/>
            <person name="Ortiz-Santana B."/>
            <person name="Ovrebo C."/>
            <person name="Racz N."/>
            <person name="Riley R."/>
            <person name="Savchenko A."/>
            <person name="Shiryaev A."/>
            <person name="Soop K."/>
            <person name="Spirin V."/>
            <person name="Szebenyi C."/>
            <person name="Tomsovsky M."/>
            <person name="Tulloss R.E."/>
            <person name="Uehling J."/>
            <person name="Grigoriev I.V."/>
            <person name="Vagvolgyi C."/>
            <person name="Papp T."/>
            <person name="Martin F.M."/>
            <person name="Miettinen O."/>
            <person name="Hibbett D.S."/>
            <person name="Nagy L.G."/>
        </authorList>
    </citation>
    <scope>NUCLEOTIDE SEQUENCE [LARGE SCALE GENOMIC DNA]</scope>
    <source>
        <strain evidence="1 2">NL-1719</strain>
    </source>
</reference>
<gene>
    <name evidence="1" type="ORF">BDN72DRAFT_748942</name>
</gene>
<dbReference type="Proteomes" id="UP000308600">
    <property type="component" value="Unassembled WGS sequence"/>
</dbReference>
<proteinExistence type="predicted"/>
<evidence type="ECO:0000313" key="2">
    <source>
        <dbReference type="Proteomes" id="UP000308600"/>
    </source>
</evidence>
<dbReference type="EMBL" id="ML209205">
    <property type="protein sequence ID" value="TFK58762.1"/>
    <property type="molecule type" value="Genomic_DNA"/>
</dbReference>
<accession>A0ACD3A1J1</accession>
<evidence type="ECO:0000313" key="1">
    <source>
        <dbReference type="EMBL" id="TFK58762.1"/>
    </source>
</evidence>
<keyword evidence="2" id="KW-1185">Reference proteome</keyword>
<name>A0ACD3A1J1_9AGAR</name>
<organism evidence="1 2">
    <name type="scientific">Pluteus cervinus</name>
    <dbReference type="NCBI Taxonomy" id="181527"/>
    <lineage>
        <taxon>Eukaryota</taxon>
        <taxon>Fungi</taxon>
        <taxon>Dikarya</taxon>
        <taxon>Basidiomycota</taxon>
        <taxon>Agaricomycotina</taxon>
        <taxon>Agaricomycetes</taxon>
        <taxon>Agaricomycetidae</taxon>
        <taxon>Agaricales</taxon>
        <taxon>Pluteineae</taxon>
        <taxon>Pluteaceae</taxon>
        <taxon>Pluteus</taxon>
    </lineage>
</organism>
<protein>
    <submittedName>
        <fullName evidence="1">Uncharacterized protein</fullName>
    </submittedName>
</protein>